<dbReference type="Pfam" id="PF00656">
    <property type="entry name" value="Peptidase_C14"/>
    <property type="match status" value="1"/>
</dbReference>
<dbReference type="GO" id="GO:0006508">
    <property type="term" value="P:proteolysis"/>
    <property type="evidence" value="ECO:0007669"/>
    <property type="project" value="InterPro"/>
</dbReference>
<feature type="domain" description="Peptidase C14 caspase" evidence="1">
    <location>
        <begin position="5"/>
        <end position="91"/>
    </location>
</feature>
<keyword evidence="3" id="KW-1185">Reference proteome</keyword>
<dbReference type="Gene3D" id="3.40.50.1460">
    <property type="match status" value="1"/>
</dbReference>
<dbReference type="EMBL" id="LMVP01000090">
    <property type="protein sequence ID" value="PAV13441.1"/>
    <property type="molecule type" value="Genomic_DNA"/>
</dbReference>
<dbReference type="OrthoDB" id="132688at2157"/>
<dbReference type="Proteomes" id="UP000218164">
    <property type="component" value="Unassembled WGS sequence"/>
</dbReference>
<evidence type="ECO:0000313" key="2">
    <source>
        <dbReference type="EMBL" id="PAV13441.1"/>
    </source>
</evidence>
<protein>
    <recommendedName>
        <fullName evidence="1">Peptidase C14 caspase domain-containing protein</fullName>
    </recommendedName>
</protein>
<dbReference type="SUPFAM" id="SSF52129">
    <property type="entry name" value="Caspase-like"/>
    <property type="match status" value="1"/>
</dbReference>
<dbReference type="GO" id="GO:0004197">
    <property type="term" value="F:cysteine-type endopeptidase activity"/>
    <property type="evidence" value="ECO:0007669"/>
    <property type="project" value="InterPro"/>
</dbReference>
<reference evidence="2 3" key="1">
    <citation type="journal article" date="2017" name="BMC Genomics">
        <title>Genomic analysis of methanogenic archaea reveals a shift towards energy conservation.</title>
        <authorList>
            <person name="Gilmore S.P."/>
            <person name="Henske J.K."/>
            <person name="Sexton J.A."/>
            <person name="Solomon K.V."/>
            <person name="Seppala S."/>
            <person name="Yoo J.I."/>
            <person name="Huyett L.M."/>
            <person name="Pressman A."/>
            <person name="Cogan J.Z."/>
            <person name="Kivenson V."/>
            <person name="Peng X."/>
            <person name="Tan Y."/>
            <person name="Valentine D.L."/>
            <person name="O'Malley M.A."/>
        </authorList>
    </citation>
    <scope>NUCLEOTIDE SEQUENCE [LARGE SCALE GENOMIC DNA]</scope>
    <source>
        <strain evidence="2 3">MC-15</strain>
    </source>
</reference>
<gene>
    <name evidence="2" type="ORF">ASJ81_04005</name>
</gene>
<evidence type="ECO:0000259" key="1">
    <source>
        <dbReference type="Pfam" id="PF00656"/>
    </source>
</evidence>
<sequence>MTGKRFGLVIGNNYPDSDKQLRFAVADALAMKEVLLNKDVCGFDEVEESIDDTFVDARIKIEKILKNANRNDLVFIYFSGHGKKHLDNGLRLLFKDHREDYPLATSLNFDYINRCMKYPSLNSVITLDRFI</sequence>
<accession>A0A2A2HV93</accession>
<organism evidence="2 3">
    <name type="scientific">Methanosarcina spelaei</name>
    <dbReference type="NCBI Taxonomy" id="1036679"/>
    <lineage>
        <taxon>Archaea</taxon>
        <taxon>Methanobacteriati</taxon>
        <taxon>Methanobacteriota</taxon>
        <taxon>Stenosarchaea group</taxon>
        <taxon>Methanomicrobia</taxon>
        <taxon>Methanosarcinales</taxon>
        <taxon>Methanosarcinaceae</taxon>
        <taxon>Methanosarcina</taxon>
    </lineage>
</organism>
<dbReference type="InterPro" id="IPR029030">
    <property type="entry name" value="Caspase-like_dom_sf"/>
</dbReference>
<evidence type="ECO:0000313" key="3">
    <source>
        <dbReference type="Proteomes" id="UP000218164"/>
    </source>
</evidence>
<name>A0A2A2HV93_9EURY</name>
<dbReference type="InterPro" id="IPR011600">
    <property type="entry name" value="Pept_C14_caspase"/>
</dbReference>
<comment type="caution">
    <text evidence="2">The sequence shown here is derived from an EMBL/GenBank/DDBJ whole genome shotgun (WGS) entry which is preliminary data.</text>
</comment>
<proteinExistence type="predicted"/>
<dbReference type="RefSeq" id="WP_141241605.1">
    <property type="nucleotide sequence ID" value="NZ_LMVP01000090.1"/>
</dbReference>
<dbReference type="AlphaFoldDB" id="A0A2A2HV93"/>